<reference evidence="2" key="1">
    <citation type="submission" date="2017-09" db="EMBL/GenBank/DDBJ databases">
        <authorList>
            <person name="Varghese N."/>
            <person name="Submissions S."/>
        </authorList>
    </citation>
    <scope>NUCLEOTIDE SEQUENCE [LARGE SCALE GENOMIC DNA]</scope>
    <source>
        <strain evidence="2">DSM 25885</strain>
    </source>
</reference>
<dbReference type="Proteomes" id="UP000219048">
    <property type="component" value="Unassembled WGS sequence"/>
</dbReference>
<evidence type="ECO:0000313" key="1">
    <source>
        <dbReference type="EMBL" id="SNY99785.1"/>
    </source>
</evidence>
<dbReference type="OrthoDB" id="1114455at2"/>
<dbReference type="EMBL" id="OBEH01000002">
    <property type="protein sequence ID" value="SNY99785.1"/>
    <property type="molecule type" value="Genomic_DNA"/>
</dbReference>
<organism evidence="1 2">
    <name type="scientific">Flagellimonas pacifica</name>
    <dbReference type="NCBI Taxonomy" id="1247520"/>
    <lineage>
        <taxon>Bacteria</taxon>
        <taxon>Pseudomonadati</taxon>
        <taxon>Bacteroidota</taxon>
        <taxon>Flavobacteriia</taxon>
        <taxon>Flavobacteriales</taxon>
        <taxon>Flavobacteriaceae</taxon>
        <taxon>Flagellimonas</taxon>
    </lineage>
</organism>
<dbReference type="Pfam" id="PF11751">
    <property type="entry name" value="PorP_SprF"/>
    <property type="match status" value="1"/>
</dbReference>
<dbReference type="AlphaFoldDB" id="A0A285MRK0"/>
<proteinExistence type="predicted"/>
<dbReference type="NCBIfam" id="TIGR03519">
    <property type="entry name" value="T9SS_PorP_fam"/>
    <property type="match status" value="1"/>
</dbReference>
<keyword evidence="2" id="KW-1185">Reference proteome</keyword>
<evidence type="ECO:0000313" key="2">
    <source>
        <dbReference type="Proteomes" id="UP000219048"/>
    </source>
</evidence>
<dbReference type="InterPro" id="IPR019861">
    <property type="entry name" value="PorP/SprF_Bacteroidetes"/>
</dbReference>
<sequence length="328" mass="36805">MKKSNLFVQRSINIIVKKLALSVLFFGMISLISAQQSPQYTQYMYNTQIINPAYAGSRETLSLGLLGRYQWVDLEGSPKTGTFTVNLPVGFYDNMGIGASIVHDQIGPAIESNAAIDIAYSLHLARRNVSKLSFGLKAGVDMLDVDYSKINLFNPNDPFFQNNVDSKIQPQVGAGIYYNTQNFYTGVSVPNFLSTQHYDEQSLVDENIDGIVVERLHYFFIAGYVFDLSPNIKLKPATLWRLVSGAPIQWDLSANFMFNEKFVIGASYRWNASISGLLGFQISNSIFAGVGYDYQSTAIEDYSNGSYEVFLRFDIFNQSEKIVAPRFF</sequence>
<protein>
    <submittedName>
        <fullName evidence="1">Type IX secretion system membrane protein, PorP/SprF family</fullName>
    </submittedName>
</protein>
<gene>
    <name evidence="1" type="ORF">SAMN06265377_1599</name>
</gene>
<accession>A0A285MRK0</accession>
<name>A0A285MRK0_9FLAO</name>